<dbReference type="AlphaFoldDB" id="A0AAV6YWS9"/>
<dbReference type="InterPro" id="IPR001254">
    <property type="entry name" value="Trypsin_dom"/>
</dbReference>
<feature type="compositionally biased region" description="Polar residues" evidence="5">
    <location>
        <begin position="255"/>
        <end position="266"/>
    </location>
</feature>
<evidence type="ECO:0000256" key="1">
    <source>
        <dbReference type="ARBA" id="ARBA00022670"/>
    </source>
</evidence>
<dbReference type="PANTHER" id="PTHR24253">
    <property type="entry name" value="TRANSMEMBRANE PROTEASE SERINE"/>
    <property type="match status" value="1"/>
</dbReference>
<feature type="region of interest" description="Disordered" evidence="5">
    <location>
        <begin position="226"/>
        <end position="266"/>
    </location>
</feature>
<dbReference type="GO" id="GO:0004252">
    <property type="term" value="F:serine-type endopeptidase activity"/>
    <property type="evidence" value="ECO:0007669"/>
    <property type="project" value="InterPro"/>
</dbReference>
<dbReference type="Gene3D" id="2.40.10.10">
    <property type="entry name" value="Trypsin-like serine proteases"/>
    <property type="match status" value="2"/>
</dbReference>
<evidence type="ECO:0000256" key="5">
    <source>
        <dbReference type="SAM" id="MobiDB-lite"/>
    </source>
</evidence>
<sequence length="292" mass="30938">MSGKRESGPYLLSPSCLPSHHRPLNVSLYTVYLGAHQLSNLLDPQIVSRKVQQIIIHPDFVSEGSSGDIALLELEKPVSFTSYILPVCLPSQAVKMPGGTMCWTTGWGDVAQGVPLGAPQTLQEVEVALIDNTNCEAMYGSAPAFKSSLIQEDMICAGYQEGKKDSCQGDSGGPLVCKVNGVWLQLGVTSWGDGCAVGNRPGIYTRVQYYQSWLLQYVPSLPYSSGGTTGSSTTEAPNTLKPLTGGATSRVAGGHSTSRVTMTNGTTDGGASSQVWSMGLLMVALLCSWLLL</sequence>
<feature type="domain" description="Peptidase S1" evidence="6">
    <location>
        <begin position="11"/>
        <end position="219"/>
    </location>
</feature>
<proteinExistence type="predicted"/>
<evidence type="ECO:0000256" key="2">
    <source>
        <dbReference type="ARBA" id="ARBA00022729"/>
    </source>
</evidence>
<dbReference type="Proteomes" id="UP000824782">
    <property type="component" value="Unassembled WGS sequence"/>
</dbReference>
<accession>A0AAV6YWS9</accession>
<dbReference type="GO" id="GO:0006508">
    <property type="term" value="P:proteolysis"/>
    <property type="evidence" value="ECO:0007669"/>
    <property type="project" value="UniProtKB-KW"/>
</dbReference>
<dbReference type="PROSITE" id="PS00135">
    <property type="entry name" value="TRYPSIN_SER"/>
    <property type="match status" value="1"/>
</dbReference>
<organism evidence="7 8">
    <name type="scientific">Engystomops pustulosus</name>
    <name type="common">Tungara frog</name>
    <name type="synonym">Physalaemus pustulosus</name>
    <dbReference type="NCBI Taxonomy" id="76066"/>
    <lineage>
        <taxon>Eukaryota</taxon>
        <taxon>Metazoa</taxon>
        <taxon>Chordata</taxon>
        <taxon>Craniata</taxon>
        <taxon>Vertebrata</taxon>
        <taxon>Euteleostomi</taxon>
        <taxon>Amphibia</taxon>
        <taxon>Batrachia</taxon>
        <taxon>Anura</taxon>
        <taxon>Neobatrachia</taxon>
        <taxon>Hyloidea</taxon>
        <taxon>Leptodactylidae</taxon>
        <taxon>Leiuperinae</taxon>
        <taxon>Engystomops</taxon>
    </lineage>
</organism>
<keyword evidence="8" id="KW-1185">Reference proteome</keyword>
<dbReference type="FunFam" id="2.40.10.10:FF:000024">
    <property type="entry name" value="Serine protease 53"/>
    <property type="match status" value="1"/>
</dbReference>
<protein>
    <recommendedName>
        <fullName evidence="6">Peptidase S1 domain-containing protein</fullName>
    </recommendedName>
</protein>
<evidence type="ECO:0000313" key="7">
    <source>
        <dbReference type="EMBL" id="KAG8538418.1"/>
    </source>
</evidence>
<dbReference type="CDD" id="cd00190">
    <property type="entry name" value="Tryp_SPc"/>
    <property type="match status" value="1"/>
</dbReference>
<comment type="caution">
    <text evidence="7">The sequence shown here is derived from an EMBL/GenBank/DDBJ whole genome shotgun (WGS) entry which is preliminary data.</text>
</comment>
<evidence type="ECO:0000256" key="3">
    <source>
        <dbReference type="ARBA" id="ARBA00022801"/>
    </source>
</evidence>
<dbReference type="PANTHER" id="PTHR24253:SF170">
    <property type="entry name" value="PEPTIDASE S1 DOMAIN-CONTAINING PROTEIN"/>
    <property type="match status" value="1"/>
</dbReference>
<evidence type="ECO:0000259" key="6">
    <source>
        <dbReference type="PROSITE" id="PS50240"/>
    </source>
</evidence>
<dbReference type="InterPro" id="IPR043504">
    <property type="entry name" value="Peptidase_S1_PA_chymotrypsin"/>
</dbReference>
<dbReference type="PROSITE" id="PS50240">
    <property type="entry name" value="TRYPSIN_DOM"/>
    <property type="match status" value="1"/>
</dbReference>
<keyword evidence="4" id="KW-1015">Disulfide bond</keyword>
<keyword evidence="1" id="KW-0645">Protease</keyword>
<evidence type="ECO:0000313" key="8">
    <source>
        <dbReference type="Proteomes" id="UP000824782"/>
    </source>
</evidence>
<evidence type="ECO:0000256" key="4">
    <source>
        <dbReference type="ARBA" id="ARBA00023157"/>
    </source>
</evidence>
<dbReference type="SMART" id="SM00020">
    <property type="entry name" value="Tryp_SPc"/>
    <property type="match status" value="1"/>
</dbReference>
<dbReference type="InterPro" id="IPR033116">
    <property type="entry name" value="TRYPSIN_SER"/>
</dbReference>
<dbReference type="Pfam" id="PF00089">
    <property type="entry name" value="Trypsin"/>
    <property type="match status" value="1"/>
</dbReference>
<gene>
    <name evidence="7" type="ORF">GDO81_022688</name>
</gene>
<keyword evidence="2" id="KW-0732">Signal</keyword>
<dbReference type="InterPro" id="IPR001314">
    <property type="entry name" value="Peptidase_S1A"/>
</dbReference>
<keyword evidence="3" id="KW-0378">Hydrolase</keyword>
<reference evidence="7" key="1">
    <citation type="thesis" date="2020" institute="ProQuest LLC" country="789 East Eisenhower Parkway, Ann Arbor, MI, USA">
        <title>Comparative Genomics and Chromosome Evolution.</title>
        <authorList>
            <person name="Mudd A.B."/>
        </authorList>
    </citation>
    <scope>NUCLEOTIDE SEQUENCE</scope>
    <source>
        <strain evidence="7">237g6f4</strain>
        <tissue evidence="7">Blood</tissue>
    </source>
</reference>
<dbReference type="PRINTS" id="PR00722">
    <property type="entry name" value="CHYMOTRYPSIN"/>
</dbReference>
<dbReference type="SUPFAM" id="SSF50494">
    <property type="entry name" value="Trypsin-like serine proteases"/>
    <property type="match status" value="1"/>
</dbReference>
<dbReference type="EMBL" id="WNYA01021395">
    <property type="protein sequence ID" value="KAG8538418.1"/>
    <property type="molecule type" value="Genomic_DNA"/>
</dbReference>
<dbReference type="InterPro" id="IPR009003">
    <property type="entry name" value="Peptidase_S1_PA"/>
</dbReference>
<name>A0AAV6YWS9_ENGPU</name>